<reference evidence="1 2" key="2">
    <citation type="submission" date="2007-08" db="EMBL/GenBank/DDBJ databases">
        <authorList>
            <person name="Fulton L."/>
            <person name="Clifton S."/>
            <person name="Fulton B."/>
            <person name="Xu J."/>
            <person name="Minx P."/>
            <person name="Pepin K.H."/>
            <person name="Johnson M."/>
            <person name="Thiruvilangam P."/>
            <person name="Bhonagiri V."/>
            <person name="Nash W.E."/>
            <person name="Wang C."/>
            <person name="Mardis E.R."/>
            <person name="Wilson R.K."/>
        </authorList>
    </citation>
    <scope>NUCLEOTIDE SEQUENCE [LARGE SCALE GENOMIC DNA]</scope>
    <source>
        <strain evidence="1 2">DSM 753</strain>
    </source>
</reference>
<dbReference type="EMBL" id="ABCB02000020">
    <property type="protein sequence ID" value="EDO60140.1"/>
    <property type="molecule type" value="Genomic_DNA"/>
</dbReference>
<reference evidence="1 2" key="1">
    <citation type="submission" date="2007-08" db="EMBL/GenBank/DDBJ databases">
        <title>Draft genome sequence of Clostridium leptum (DSM 753).</title>
        <authorList>
            <person name="Sudarsanam P."/>
            <person name="Ley R."/>
            <person name="Guruge J."/>
            <person name="Turnbaugh P.J."/>
            <person name="Mahowald M."/>
            <person name="Liep D."/>
            <person name="Gordon J."/>
        </authorList>
    </citation>
    <scope>NUCLEOTIDE SEQUENCE [LARGE SCALE GENOMIC DNA]</scope>
    <source>
        <strain evidence="1 2">DSM 753</strain>
    </source>
</reference>
<evidence type="ECO:0000313" key="2">
    <source>
        <dbReference type="Proteomes" id="UP000003490"/>
    </source>
</evidence>
<dbReference type="HOGENOM" id="CLU_3364282_0_0_9"/>
<name>A7VWJ2_9FIRM</name>
<gene>
    <name evidence="1" type="ORF">CLOLEP_02958</name>
</gene>
<protein>
    <submittedName>
        <fullName evidence="1">Uncharacterized protein</fullName>
    </submittedName>
</protein>
<proteinExistence type="predicted"/>
<dbReference type="Proteomes" id="UP000003490">
    <property type="component" value="Unassembled WGS sequence"/>
</dbReference>
<organism evidence="1 2">
    <name type="scientific">[Clostridium] leptum DSM 753</name>
    <dbReference type="NCBI Taxonomy" id="428125"/>
    <lineage>
        <taxon>Bacteria</taxon>
        <taxon>Bacillati</taxon>
        <taxon>Bacillota</taxon>
        <taxon>Clostridia</taxon>
        <taxon>Eubacteriales</taxon>
        <taxon>Oscillospiraceae</taxon>
        <taxon>Oscillospiraceae incertae sedis</taxon>
    </lineage>
</organism>
<accession>A7VWJ2</accession>
<dbReference type="AlphaFoldDB" id="A7VWJ2"/>
<sequence length="35" mass="3718">MATGSISSYHFTISPGQSKELKGLIHGNRFLGIGL</sequence>
<comment type="caution">
    <text evidence="1">The sequence shown here is derived from an EMBL/GenBank/DDBJ whole genome shotgun (WGS) entry which is preliminary data.</text>
</comment>
<evidence type="ECO:0000313" key="1">
    <source>
        <dbReference type="EMBL" id="EDO60140.1"/>
    </source>
</evidence>